<dbReference type="NCBIfam" id="NF037959">
    <property type="entry name" value="MFS_SpdSyn"/>
    <property type="match status" value="1"/>
</dbReference>
<feature type="transmembrane region" description="Helical" evidence="2">
    <location>
        <begin position="469"/>
        <end position="488"/>
    </location>
</feature>
<feature type="region of interest" description="Disordered" evidence="1">
    <location>
        <begin position="1"/>
        <end position="20"/>
    </location>
</feature>
<keyword evidence="2" id="KW-1133">Transmembrane helix</keyword>
<feature type="transmembrane region" description="Helical" evidence="2">
    <location>
        <begin position="311"/>
        <end position="334"/>
    </location>
</feature>
<accession>A0A8J7TNY4</accession>
<protein>
    <submittedName>
        <fullName evidence="3">Fused MFS/spermidine synthase</fullName>
    </submittedName>
</protein>
<feature type="transmembrane region" description="Helical" evidence="2">
    <location>
        <begin position="275"/>
        <end position="299"/>
    </location>
</feature>
<evidence type="ECO:0000256" key="1">
    <source>
        <dbReference type="SAM" id="MobiDB-lite"/>
    </source>
</evidence>
<feature type="transmembrane region" description="Helical" evidence="2">
    <location>
        <begin position="500"/>
        <end position="517"/>
    </location>
</feature>
<dbReference type="AlphaFoldDB" id="A0A8J7TNY4"/>
<dbReference type="SUPFAM" id="SSF103473">
    <property type="entry name" value="MFS general substrate transporter"/>
    <property type="match status" value="1"/>
</dbReference>
<dbReference type="Gene3D" id="3.40.50.150">
    <property type="entry name" value="Vaccinia Virus protein VP39"/>
    <property type="match status" value="1"/>
</dbReference>
<dbReference type="InterPro" id="IPR036259">
    <property type="entry name" value="MFS_trans_sf"/>
</dbReference>
<proteinExistence type="predicted"/>
<dbReference type="Pfam" id="PF01564">
    <property type="entry name" value="Spermine_synth"/>
    <property type="match status" value="1"/>
</dbReference>
<feature type="transmembrane region" description="Helical" evidence="2">
    <location>
        <begin position="96"/>
        <end position="114"/>
    </location>
</feature>
<evidence type="ECO:0000313" key="4">
    <source>
        <dbReference type="Proteomes" id="UP000664277"/>
    </source>
</evidence>
<dbReference type="PANTHER" id="PTHR11558:SF11">
    <property type="entry name" value="SPERMIDINE SYNTHASE"/>
    <property type="match status" value="1"/>
</dbReference>
<feature type="transmembrane region" description="Helical" evidence="2">
    <location>
        <begin position="205"/>
        <end position="223"/>
    </location>
</feature>
<dbReference type="InterPro" id="IPR011701">
    <property type="entry name" value="MFS"/>
</dbReference>
<name>A0A8J7TNY4_9BACT</name>
<evidence type="ECO:0000256" key="2">
    <source>
        <dbReference type="SAM" id="Phobius"/>
    </source>
</evidence>
<reference evidence="3" key="1">
    <citation type="submission" date="2021-02" db="EMBL/GenBank/DDBJ databases">
        <title>Genome-Resolved Metagenomics of a Microbial Community Performing Photosynthetic Biological Nutrient Removal.</title>
        <authorList>
            <person name="Mcdaniel E.A."/>
        </authorList>
    </citation>
    <scope>NUCLEOTIDE SEQUENCE</scope>
    <source>
        <strain evidence="3">UWPOB_OBS1</strain>
    </source>
</reference>
<dbReference type="PANTHER" id="PTHR11558">
    <property type="entry name" value="SPERMIDINE/SPERMINE SYNTHASE"/>
    <property type="match status" value="1"/>
</dbReference>
<dbReference type="CDD" id="cd02440">
    <property type="entry name" value="AdoMet_MTases"/>
    <property type="match status" value="1"/>
</dbReference>
<dbReference type="GO" id="GO:0004766">
    <property type="term" value="F:spermidine synthase activity"/>
    <property type="evidence" value="ECO:0007669"/>
    <property type="project" value="TreeGrafter"/>
</dbReference>
<feature type="transmembrane region" description="Helical" evidence="2">
    <location>
        <begin position="62"/>
        <end position="84"/>
    </location>
</feature>
<dbReference type="GO" id="GO:0008295">
    <property type="term" value="P:spermidine biosynthetic process"/>
    <property type="evidence" value="ECO:0007669"/>
    <property type="project" value="TreeGrafter"/>
</dbReference>
<comment type="caution">
    <text evidence="3">The sequence shown here is derived from an EMBL/GenBank/DDBJ whole genome shotgun (WGS) entry which is preliminary data.</text>
</comment>
<feature type="transmembrane region" description="Helical" evidence="2">
    <location>
        <begin position="443"/>
        <end position="463"/>
    </location>
</feature>
<evidence type="ECO:0000313" key="3">
    <source>
        <dbReference type="EMBL" id="MBN8662300.1"/>
    </source>
</evidence>
<feature type="transmembrane region" description="Helical" evidence="2">
    <location>
        <begin position="343"/>
        <end position="362"/>
    </location>
</feature>
<dbReference type="GO" id="GO:0005829">
    <property type="term" value="C:cytosol"/>
    <property type="evidence" value="ECO:0007669"/>
    <property type="project" value="TreeGrafter"/>
</dbReference>
<feature type="region of interest" description="Disordered" evidence="1">
    <location>
        <begin position="236"/>
        <end position="263"/>
    </location>
</feature>
<organism evidence="3 4">
    <name type="scientific">Candidatus Obscuribacter phosphatis</name>
    <dbReference type="NCBI Taxonomy" id="1906157"/>
    <lineage>
        <taxon>Bacteria</taxon>
        <taxon>Bacillati</taxon>
        <taxon>Candidatus Melainabacteria</taxon>
        <taxon>Candidatus Obscuribacterales</taxon>
        <taxon>Candidatus Obscuribacteraceae</taxon>
        <taxon>Candidatus Obscuribacter</taxon>
    </lineage>
</organism>
<feature type="transmembrane region" description="Helical" evidence="2">
    <location>
        <begin position="27"/>
        <end position="50"/>
    </location>
</feature>
<gene>
    <name evidence="3" type="ORF">J0M35_18160</name>
</gene>
<dbReference type="Gene3D" id="1.20.1250.20">
    <property type="entry name" value="MFS general substrate transporter like domains"/>
    <property type="match status" value="1"/>
</dbReference>
<dbReference type="InterPro" id="IPR001045">
    <property type="entry name" value="Spermi_synthase"/>
</dbReference>
<sequence length="805" mass="88245">MTETSSASIDEQAPKTKSYHQGPDNTAALLVILVLFFVSGFCALVYQVVWQRMLGLFTGAETVSVSLITAACMLGMGVGSLAGGIICDKMRRRSSLILAFAASELLIGLFGAGSKILLYDFLYCQVPFLGDSRLLAFVVVFAALCLPTFFMGMTLPVISRAFITIIARAPISIAWFYALNTMGSAVGSLVAALFMIRNLGYEPTLYLSAGLNLICALGALIVGSRARRLASDQVAAESSPESESKSEPEVQSNGEQLHKTGESQTLSQSMTGARLAAWAAFSALSGFLALGLEILWFRLISVMLKANSMTYGWLLFLYLFGLAAGTLLGSKLLARRKNPASDFFLFQALCSIYAVAALAFFVKSLGFDSVFKSLFEFFGQYDPIDFSAKIPPLKLLLELYVFLPAALIVPPVTLMGMSFVSLQKVLQTDLKFVGRRISLVQTANIIGSTLGSLFVGLLALRYLKTSGTLRLFVLGGSIFLFMWLYGLLQVKLKKKALSAGLSIILTAAAALGLFFYVPNAKEIWHKLHGYCSPGQFTMSEDHSGLAATGPVSWSPEHTFVYVNGQGHSELPYGRYHSQIGLLPVFLHPQPIDVAVIGLGSGNTLYASGANQLTKNITCFEIVEPTYDCLKQLNKMKPYQPLSRLLSDKRIRMVFADGRKGLQRENRKYDVIEQDPLRPYDSGSGMLYSKEHFENLKRYLKPGGIVAVWCPTQRTMRTVANSFPYVLSFGATMVGSMTPFAADKAEVLQRYDANRIASYCEETGADCRALLSEILDQDNGRVSTVKFPAVELNHDLYPRDEYWVNQ</sequence>
<dbReference type="GO" id="GO:0022857">
    <property type="term" value="F:transmembrane transporter activity"/>
    <property type="evidence" value="ECO:0007669"/>
    <property type="project" value="InterPro"/>
</dbReference>
<dbReference type="Pfam" id="PF07690">
    <property type="entry name" value="MFS_1"/>
    <property type="match status" value="1"/>
</dbReference>
<dbReference type="SUPFAM" id="SSF53335">
    <property type="entry name" value="S-adenosyl-L-methionine-dependent methyltransferases"/>
    <property type="match status" value="1"/>
</dbReference>
<dbReference type="InterPro" id="IPR029063">
    <property type="entry name" value="SAM-dependent_MTases_sf"/>
</dbReference>
<keyword evidence="2" id="KW-0812">Transmembrane</keyword>
<feature type="transmembrane region" description="Helical" evidence="2">
    <location>
        <begin position="399"/>
        <end position="422"/>
    </location>
</feature>
<dbReference type="EMBL" id="JAFLCK010000035">
    <property type="protein sequence ID" value="MBN8662300.1"/>
    <property type="molecule type" value="Genomic_DNA"/>
</dbReference>
<feature type="transmembrane region" description="Helical" evidence="2">
    <location>
        <begin position="175"/>
        <end position="199"/>
    </location>
</feature>
<feature type="transmembrane region" description="Helical" evidence="2">
    <location>
        <begin position="134"/>
        <end position="163"/>
    </location>
</feature>
<keyword evidence="2" id="KW-0472">Membrane</keyword>
<dbReference type="Proteomes" id="UP000664277">
    <property type="component" value="Unassembled WGS sequence"/>
</dbReference>